<evidence type="ECO:0000256" key="3">
    <source>
        <dbReference type="ARBA" id="ARBA00022737"/>
    </source>
</evidence>
<feature type="non-terminal residue" evidence="7">
    <location>
        <position position="1"/>
    </location>
</feature>
<protein>
    <submittedName>
        <fullName evidence="7">Disease resistance protein RGA2</fullName>
    </submittedName>
</protein>
<accession>A0A1D1YZ80</accession>
<dbReference type="GO" id="GO:0006952">
    <property type="term" value="P:defense response"/>
    <property type="evidence" value="ECO:0007669"/>
    <property type="project" value="UniProtKB-KW"/>
</dbReference>
<evidence type="ECO:0000256" key="4">
    <source>
        <dbReference type="ARBA" id="ARBA00022741"/>
    </source>
</evidence>
<feature type="non-terminal residue" evidence="7">
    <location>
        <position position="172"/>
    </location>
</feature>
<evidence type="ECO:0000256" key="2">
    <source>
        <dbReference type="ARBA" id="ARBA00022614"/>
    </source>
</evidence>
<dbReference type="GO" id="GO:0000166">
    <property type="term" value="F:nucleotide binding"/>
    <property type="evidence" value="ECO:0007669"/>
    <property type="project" value="UniProtKB-KW"/>
</dbReference>
<name>A0A1D1YZ80_9ARAE</name>
<dbReference type="Gene3D" id="1.20.5.4130">
    <property type="match status" value="1"/>
</dbReference>
<dbReference type="EMBL" id="GDJX01007973">
    <property type="protein sequence ID" value="JAT59963.1"/>
    <property type="molecule type" value="Transcribed_RNA"/>
</dbReference>
<dbReference type="Pfam" id="PF18052">
    <property type="entry name" value="Rx_N"/>
    <property type="match status" value="1"/>
</dbReference>
<keyword evidence="2" id="KW-0433">Leucine-rich repeat</keyword>
<keyword evidence="3" id="KW-0677">Repeat</keyword>
<feature type="domain" description="Disease resistance N-terminal" evidence="6">
    <location>
        <begin position="2"/>
        <end position="58"/>
    </location>
</feature>
<comment type="similarity">
    <text evidence="1">Belongs to the disease resistance NB-LRR family.</text>
</comment>
<evidence type="ECO:0000256" key="5">
    <source>
        <dbReference type="ARBA" id="ARBA00022821"/>
    </source>
</evidence>
<dbReference type="InterPro" id="IPR041118">
    <property type="entry name" value="Rx_N"/>
</dbReference>
<gene>
    <name evidence="7" type="primary">RGA2_32</name>
    <name evidence="7" type="ORF">g.125786</name>
</gene>
<evidence type="ECO:0000256" key="1">
    <source>
        <dbReference type="ARBA" id="ARBA00008894"/>
    </source>
</evidence>
<evidence type="ECO:0000313" key="7">
    <source>
        <dbReference type="EMBL" id="JAT59963.1"/>
    </source>
</evidence>
<organism evidence="7">
    <name type="scientific">Anthurium amnicola</name>
    <dbReference type="NCBI Taxonomy" id="1678845"/>
    <lineage>
        <taxon>Eukaryota</taxon>
        <taxon>Viridiplantae</taxon>
        <taxon>Streptophyta</taxon>
        <taxon>Embryophyta</taxon>
        <taxon>Tracheophyta</taxon>
        <taxon>Spermatophyta</taxon>
        <taxon>Magnoliopsida</taxon>
        <taxon>Liliopsida</taxon>
        <taxon>Araceae</taxon>
        <taxon>Pothoideae</taxon>
        <taxon>Potheae</taxon>
        <taxon>Anthurium</taxon>
    </lineage>
</organism>
<keyword evidence="5" id="KW-0611">Plant defense</keyword>
<sequence length="172" mass="19152">QEAVKKLRSTVSLIKRVLRDAEGKQGKDDAVDFWLRSLKQILLDAEDVLEENAINSAAFQAREVDSTRLAIDLGEKVRNVFSGIAELPNSYDTAHQIEGIRKELDDLSKEIKNLGLLELLGGNSRAENRGPRRFDTDSMLADKSYIIGRDDEKEKIIKLLVAPGTGAEQMSN</sequence>
<proteinExistence type="inferred from homology"/>
<dbReference type="AlphaFoldDB" id="A0A1D1YZ80"/>
<evidence type="ECO:0000259" key="6">
    <source>
        <dbReference type="Pfam" id="PF18052"/>
    </source>
</evidence>
<reference evidence="7" key="1">
    <citation type="submission" date="2015-07" db="EMBL/GenBank/DDBJ databases">
        <title>Transcriptome Assembly of Anthurium amnicola.</title>
        <authorList>
            <person name="Suzuki J."/>
        </authorList>
    </citation>
    <scope>NUCLEOTIDE SEQUENCE</scope>
</reference>
<keyword evidence="4" id="KW-0547">Nucleotide-binding</keyword>